<dbReference type="InterPro" id="IPR042485">
    <property type="entry name" value="T7SS_EccB_R3"/>
</dbReference>
<reference evidence="12 13" key="1">
    <citation type="submission" date="2020-07" db="EMBL/GenBank/DDBJ databases">
        <title>Sequencing the genomes of 1000 actinobacteria strains.</title>
        <authorList>
            <person name="Klenk H.-P."/>
        </authorList>
    </citation>
    <scope>NUCLEOTIDE SEQUENCE [LARGE SCALE GENOMIC DNA]</scope>
    <source>
        <strain evidence="12 13">DSM 45772</strain>
    </source>
</reference>
<feature type="compositionally biased region" description="Basic and acidic residues" evidence="10">
    <location>
        <begin position="21"/>
        <end position="40"/>
    </location>
</feature>
<feature type="transmembrane region" description="Helical" evidence="11">
    <location>
        <begin position="45"/>
        <end position="66"/>
    </location>
</feature>
<comment type="subcellular location">
    <subcellularLocation>
        <location evidence="1">Cell membrane</location>
        <topology evidence="1">Single-pass membrane protein</topology>
    </subcellularLocation>
</comment>
<keyword evidence="5" id="KW-0547">Nucleotide-binding</keyword>
<keyword evidence="9 11" id="KW-0472">Membrane</keyword>
<sequence>MSRPAPPATAAQARARRGAVRRLDQALVERDPHADRDPEHSRRRAVVVGAVLAVLGLAAAAVVGLARGDTDWRAATIVRGVPSGALYVVAREPSPRLVPTTDLSSARLLAADVDPRRADPAARLAPADPTPVRDDALAGVERTGTVGLAGAPAVLPDTATPAAPDVWAVCDVPAGAGVRAIVLGGEPALGRTLTAGESLLLRGDDGRTWLVGDGRRAAVDPAAGAVVRGLGIAGIPARPAGSALLGSLPEGAPLVPPGIPGAGLAPTDPTTRALGLPVGAVARVGGATPGVGRFLVVLDGGVQEVPDVVAELIRFASPGADPRVAELPAALVDRLPRRVGVDLGAYPRTFPRVLGVEDAPVACAAPTVGGATTVAVAGTLPAPVPPTPLGEPGATGPVTAVRVAGAGAYVVPVGPGEPFDPDRGVVVDQVGRVFPVAGRSAAAALGLGDPRPAPRSVVGLLPRGPVLSAEAARTLR</sequence>
<keyword evidence="6" id="KW-0378">Hydrolase</keyword>
<comment type="similarity">
    <text evidence="2">Belongs to the EccB family.</text>
</comment>
<dbReference type="Gene3D" id="2.40.50.910">
    <property type="entry name" value="Type VII secretion system EccB, repeat 3 domain"/>
    <property type="match status" value="1"/>
</dbReference>
<evidence type="ECO:0000256" key="2">
    <source>
        <dbReference type="ARBA" id="ARBA00008149"/>
    </source>
</evidence>
<dbReference type="Pfam" id="PF05108">
    <property type="entry name" value="T7SS_ESX1_EccB"/>
    <property type="match status" value="1"/>
</dbReference>
<evidence type="ECO:0000256" key="7">
    <source>
        <dbReference type="ARBA" id="ARBA00022840"/>
    </source>
</evidence>
<accession>A0A7Y9DUB6</accession>
<gene>
    <name evidence="12" type="ORF">BJ983_001636</name>
</gene>
<proteinExistence type="inferred from homology"/>
<dbReference type="NCBIfam" id="TIGR03919">
    <property type="entry name" value="T7SS_EccB"/>
    <property type="match status" value="1"/>
</dbReference>
<keyword evidence="8 11" id="KW-1133">Transmembrane helix</keyword>
<dbReference type="GO" id="GO:0005886">
    <property type="term" value="C:plasma membrane"/>
    <property type="evidence" value="ECO:0007669"/>
    <property type="project" value="UniProtKB-SubCell"/>
</dbReference>
<dbReference type="Proteomes" id="UP000535890">
    <property type="component" value="Unassembled WGS sequence"/>
</dbReference>
<evidence type="ECO:0000256" key="11">
    <source>
        <dbReference type="SAM" id="Phobius"/>
    </source>
</evidence>
<evidence type="ECO:0000256" key="5">
    <source>
        <dbReference type="ARBA" id="ARBA00022741"/>
    </source>
</evidence>
<evidence type="ECO:0000256" key="3">
    <source>
        <dbReference type="ARBA" id="ARBA00022475"/>
    </source>
</evidence>
<protein>
    <submittedName>
        <fullName evidence="12">Type VII secretion protein EccB</fullName>
    </submittedName>
</protein>
<dbReference type="PANTHER" id="PTHR40765">
    <property type="entry name" value="ESX-2 SECRETION SYSTEM ATPASE ECCB2"/>
    <property type="match status" value="1"/>
</dbReference>
<evidence type="ECO:0000256" key="1">
    <source>
        <dbReference type="ARBA" id="ARBA00004162"/>
    </source>
</evidence>
<keyword evidence="13" id="KW-1185">Reference proteome</keyword>
<organism evidence="12 13">
    <name type="scientific">Actinomycetospora corticicola</name>
    <dbReference type="NCBI Taxonomy" id="663602"/>
    <lineage>
        <taxon>Bacteria</taxon>
        <taxon>Bacillati</taxon>
        <taxon>Actinomycetota</taxon>
        <taxon>Actinomycetes</taxon>
        <taxon>Pseudonocardiales</taxon>
        <taxon>Pseudonocardiaceae</taxon>
        <taxon>Actinomycetospora</taxon>
    </lineage>
</organism>
<comment type="caution">
    <text evidence="12">The sequence shown here is derived from an EMBL/GenBank/DDBJ whole genome shotgun (WGS) entry which is preliminary data.</text>
</comment>
<dbReference type="Gene3D" id="3.30.2390.20">
    <property type="entry name" value="Type VII secretion system EccB, repeat 1 domain"/>
    <property type="match status" value="1"/>
</dbReference>
<keyword evidence="3" id="KW-1003">Cell membrane</keyword>
<evidence type="ECO:0000256" key="8">
    <source>
        <dbReference type="ARBA" id="ARBA00022989"/>
    </source>
</evidence>
<evidence type="ECO:0000313" key="12">
    <source>
        <dbReference type="EMBL" id="NYD35534.1"/>
    </source>
</evidence>
<keyword evidence="4 11" id="KW-0812">Transmembrane</keyword>
<evidence type="ECO:0000313" key="13">
    <source>
        <dbReference type="Proteomes" id="UP000535890"/>
    </source>
</evidence>
<evidence type="ECO:0000256" key="9">
    <source>
        <dbReference type="ARBA" id="ARBA00023136"/>
    </source>
</evidence>
<dbReference type="RefSeq" id="WP_179793358.1">
    <property type="nucleotide sequence ID" value="NZ_BAABHP010000017.1"/>
</dbReference>
<dbReference type="AlphaFoldDB" id="A0A7Y9DUB6"/>
<dbReference type="InterPro" id="IPR007795">
    <property type="entry name" value="T7SS_EccB"/>
</dbReference>
<evidence type="ECO:0000256" key="6">
    <source>
        <dbReference type="ARBA" id="ARBA00022801"/>
    </source>
</evidence>
<feature type="region of interest" description="Disordered" evidence="10">
    <location>
        <begin position="1"/>
        <end position="42"/>
    </location>
</feature>
<dbReference type="GO" id="GO:0005576">
    <property type="term" value="C:extracellular region"/>
    <property type="evidence" value="ECO:0007669"/>
    <property type="project" value="TreeGrafter"/>
</dbReference>
<dbReference type="InterPro" id="IPR044857">
    <property type="entry name" value="T7SS_EccB_R1"/>
</dbReference>
<dbReference type="PANTHER" id="PTHR40765:SF2">
    <property type="entry name" value="ESX-2 SECRETION SYSTEM ATPASE ECCB2"/>
    <property type="match status" value="1"/>
</dbReference>
<dbReference type="GO" id="GO:0016787">
    <property type="term" value="F:hydrolase activity"/>
    <property type="evidence" value="ECO:0007669"/>
    <property type="project" value="UniProtKB-KW"/>
</dbReference>
<name>A0A7Y9DUB6_9PSEU</name>
<evidence type="ECO:0000256" key="10">
    <source>
        <dbReference type="SAM" id="MobiDB-lite"/>
    </source>
</evidence>
<keyword evidence="7" id="KW-0067">ATP-binding</keyword>
<dbReference type="EMBL" id="JACCBN010000001">
    <property type="protein sequence ID" value="NYD35534.1"/>
    <property type="molecule type" value="Genomic_DNA"/>
</dbReference>
<dbReference type="GO" id="GO:0005524">
    <property type="term" value="F:ATP binding"/>
    <property type="evidence" value="ECO:0007669"/>
    <property type="project" value="UniProtKB-KW"/>
</dbReference>
<evidence type="ECO:0000256" key="4">
    <source>
        <dbReference type="ARBA" id="ARBA00022692"/>
    </source>
</evidence>